<name>A0A4R1Q4S3_9FIRM</name>
<evidence type="ECO:0000313" key="3">
    <source>
        <dbReference type="Proteomes" id="UP000295063"/>
    </source>
</evidence>
<dbReference type="InterPro" id="IPR027275">
    <property type="entry name" value="PRC-brl_dom"/>
</dbReference>
<evidence type="ECO:0000259" key="1">
    <source>
        <dbReference type="Pfam" id="PF05239"/>
    </source>
</evidence>
<reference evidence="2 3" key="1">
    <citation type="submission" date="2019-03" db="EMBL/GenBank/DDBJ databases">
        <title>Genomic Encyclopedia of Type Strains, Phase IV (KMG-IV): sequencing the most valuable type-strain genomes for metagenomic binning, comparative biology and taxonomic classification.</title>
        <authorList>
            <person name="Goeker M."/>
        </authorList>
    </citation>
    <scope>NUCLEOTIDE SEQUENCE [LARGE SCALE GENOMIC DNA]</scope>
    <source>
        <strain evidence="2 3">DSM 15969</strain>
    </source>
</reference>
<comment type="caution">
    <text evidence="2">The sequence shown here is derived from an EMBL/GenBank/DDBJ whole genome shotgun (WGS) entry which is preliminary data.</text>
</comment>
<keyword evidence="3" id="KW-1185">Reference proteome</keyword>
<dbReference type="EMBL" id="SLUI01000001">
    <property type="protein sequence ID" value="TCL40094.1"/>
    <property type="molecule type" value="Genomic_DNA"/>
</dbReference>
<gene>
    <name evidence="2" type="ORF">EV210_101295</name>
</gene>
<accession>A0A4R1Q4S3</accession>
<dbReference type="Pfam" id="PF05239">
    <property type="entry name" value="PRC"/>
    <property type="match status" value="1"/>
</dbReference>
<evidence type="ECO:0000313" key="2">
    <source>
        <dbReference type="EMBL" id="TCL40094.1"/>
    </source>
</evidence>
<dbReference type="PANTHER" id="PTHR40061:SF1">
    <property type="entry name" value="SPORULATION PROTEIN YLMC-RELATED"/>
    <property type="match status" value="1"/>
</dbReference>
<sequence length="97" mass="11132">MRLSDLSGKEVINLGDGSRLGVVDECELTFDDHTGRIQSLVLPAKGSMFSFFSENRHSTIPWTAIKRIGDEVIIVDLNNAYDRMYSAYRRDRRESEY</sequence>
<dbReference type="Gene3D" id="2.30.30.240">
    <property type="entry name" value="PRC-barrel domain"/>
    <property type="match status" value="1"/>
</dbReference>
<dbReference type="PANTHER" id="PTHR40061">
    <property type="entry name" value="SPORULATION PROTEIN YLMC-RELATED"/>
    <property type="match status" value="1"/>
</dbReference>
<dbReference type="InterPro" id="IPR011033">
    <property type="entry name" value="PRC_barrel-like_sf"/>
</dbReference>
<dbReference type="NCBIfam" id="TIGR02888">
    <property type="entry name" value="spore_YlmC_YmxH"/>
    <property type="match status" value="1"/>
</dbReference>
<dbReference type="AlphaFoldDB" id="A0A4R1Q4S3"/>
<dbReference type="RefSeq" id="WP_132074448.1">
    <property type="nucleotide sequence ID" value="NZ_DAIMLW010000179.1"/>
</dbReference>
<dbReference type="OrthoDB" id="6024937at2"/>
<dbReference type="SUPFAM" id="SSF50346">
    <property type="entry name" value="PRC-barrel domain"/>
    <property type="match status" value="1"/>
</dbReference>
<dbReference type="InterPro" id="IPR014238">
    <property type="entry name" value="Spore_YlmC/YmxH"/>
</dbReference>
<protein>
    <submittedName>
        <fullName evidence="2">YlmC/YmxH family sporulation protein</fullName>
    </submittedName>
</protein>
<proteinExistence type="predicted"/>
<dbReference type="Proteomes" id="UP000295063">
    <property type="component" value="Unassembled WGS sequence"/>
</dbReference>
<organism evidence="2 3">
    <name type="scientific">Anaerospora hongkongensis</name>
    <dbReference type="NCBI Taxonomy" id="244830"/>
    <lineage>
        <taxon>Bacteria</taxon>
        <taxon>Bacillati</taxon>
        <taxon>Bacillota</taxon>
        <taxon>Negativicutes</taxon>
        <taxon>Selenomonadales</taxon>
        <taxon>Sporomusaceae</taxon>
        <taxon>Anaerospora</taxon>
    </lineage>
</organism>
<feature type="domain" description="PRC-barrel" evidence="1">
    <location>
        <begin position="1"/>
        <end position="76"/>
    </location>
</feature>